<evidence type="ECO:0000256" key="1">
    <source>
        <dbReference type="SAM" id="Phobius"/>
    </source>
</evidence>
<comment type="caution">
    <text evidence="2">The sequence shown here is derived from an EMBL/GenBank/DDBJ whole genome shotgun (WGS) entry which is preliminary data.</text>
</comment>
<keyword evidence="3" id="KW-1185">Reference proteome</keyword>
<name>C0ECL1_9FIRM</name>
<dbReference type="AlphaFoldDB" id="C0ECL1"/>
<dbReference type="STRING" id="537013.CLOSTMETH_01582"/>
<feature type="transmembrane region" description="Helical" evidence="1">
    <location>
        <begin position="7"/>
        <end position="23"/>
    </location>
</feature>
<protein>
    <submittedName>
        <fullName evidence="2">Uncharacterized protein</fullName>
    </submittedName>
</protein>
<gene>
    <name evidence="2" type="ORF">CLOSTMETH_01582</name>
</gene>
<feature type="transmembrane region" description="Helical" evidence="1">
    <location>
        <begin position="29"/>
        <end position="47"/>
    </location>
</feature>
<dbReference type="HOGENOM" id="CLU_026152_3_2_9"/>
<accession>C0ECL1</accession>
<keyword evidence="1" id="KW-0472">Membrane</keyword>
<organism evidence="2 3">
    <name type="scientific">[Clostridium] methylpentosum DSM 5476</name>
    <dbReference type="NCBI Taxonomy" id="537013"/>
    <lineage>
        <taxon>Bacteria</taxon>
        <taxon>Bacillati</taxon>
        <taxon>Bacillota</taxon>
        <taxon>Clostridia</taxon>
        <taxon>Eubacteriales</taxon>
        <taxon>Oscillospiraceae</taxon>
        <taxon>Oscillospiraceae incertae sedis</taxon>
    </lineage>
</organism>
<keyword evidence="1" id="KW-0812">Transmembrane</keyword>
<dbReference type="Proteomes" id="UP000003340">
    <property type="component" value="Unassembled WGS sequence"/>
</dbReference>
<proteinExistence type="predicted"/>
<evidence type="ECO:0000313" key="2">
    <source>
        <dbReference type="EMBL" id="EEG30827.1"/>
    </source>
</evidence>
<dbReference type="EMBL" id="ACEC01000052">
    <property type="protein sequence ID" value="EEG30827.1"/>
    <property type="molecule type" value="Genomic_DNA"/>
</dbReference>
<keyword evidence="1" id="KW-1133">Transmembrane helix</keyword>
<dbReference type="eggNOG" id="COG1721">
    <property type="taxonomic scope" value="Bacteria"/>
</dbReference>
<dbReference type="PANTHER" id="PTHR34351:SF2">
    <property type="entry name" value="DUF58 DOMAIN-CONTAINING PROTEIN"/>
    <property type="match status" value="1"/>
</dbReference>
<dbReference type="PANTHER" id="PTHR34351">
    <property type="entry name" value="SLR1927 PROTEIN-RELATED"/>
    <property type="match status" value="1"/>
</dbReference>
<reference evidence="2 3" key="2">
    <citation type="submission" date="2009-02" db="EMBL/GenBank/DDBJ databases">
        <title>Draft genome sequence of Clostridium methylpentosum (DSM 5476).</title>
        <authorList>
            <person name="Sudarsanam P."/>
            <person name="Ley R."/>
            <person name="Guruge J."/>
            <person name="Turnbaugh P.J."/>
            <person name="Mahowald M."/>
            <person name="Liep D."/>
            <person name="Gordon J."/>
        </authorList>
    </citation>
    <scope>NUCLEOTIDE SEQUENCE [LARGE SCALE GENOMIC DNA]</scope>
    <source>
        <strain evidence="2 3">DSM 5476</strain>
    </source>
</reference>
<reference evidence="2 3" key="1">
    <citation type="submission" date="2009-01" db="EMBL/GenBank/DDBJ databases">
        <authorList>
            <person name="Fulton L."/>
            <person name="Clifton S."/>
            <person name="Fulton B."/>
            <person name="Xu J."/>
            <person name="Minx P."/>
            <person name="Pepin K.H."/>
            <person name="Johnson M."/>
            <person name="Bhonagiri V."/>
            <person name="Nash W.E."/>
            <person name="Mardis E.R."/>
            <person name="Wilson R.K."/>
        </authorList>
    </citation>
    <scope>NUCLEOTIDE SEQUENCE [LARGE SCALE GENOMIC DNA]</scope>
    <source>
        <strain evidence="2 3">DSM 5476</strain>
    </source>
</reference>
<sequence>MIRNRLVYILFLLLGVFFVMAFGGRMPVFLLTALLLLPLVSILAALVSSRHLEMRQTINRYILQKGEETIYTIKLTNQGHFFCPLVRACFLPDAKPVMEGWNKERFFSLPPKHSESHSYTLKGRFRGKFPVGVEHLEVLDYLGLFRLKRKANQKLVLKVFPQAVPLTGFYADLGQEVSRREMSLLSQEDHSSISDIKNYHPGDHLKDMHWKLSAKRGELLVKNYEVLSNTGATIAIDLTPPALPREKALVLEDRIIASAISIEQYLHKKAIPCCLAYADDSLAFYGKGHSLDDLLDQTAFLPFNGQIPAPELLQLISSRSLISSSLLLFCHQVSNELCSEILRLRLNGLHITLFYFASEEGEAASKQLALVYELIERGSACYVIREGDDLKTQIEKK</sequence>
<evidence type="ECO:0000313" key="3">
    <source>
        <dbReference type="Proteomes" id="UP000003340"/>
    </source>
</evidence>